<dbReference type="InterPro" id="IPR050204">
    <property type="entry name" value="AraC_XylS_family_regulators"/>
</dbReference>
<dbReference type="SMART" id="SM00342">
    <property type="entry name" value="HTH_ARAC"/>
    <property type="match status" value="1"/>
</dbReference>
<accession>A0A1X7CYN2</accession>
<evidence type="ECO:0000256" key="3">
    <source>
        <dbReference type="ARBA" id="ARBA00023159"/>
    </source>
</evidence>
<evidence type="ECO:0000313" key="6">
    <source>
        <dbReference type="EMBL" id="SMF05447.1"/>
    </source>
</evidence>
<keyword evidence="3" id="KW-0010">Activator</keyword>
<dbReference type="InterPro" id="IPR018060">
    <property type="entry name" value="HTH_AraC"/>
</dbReference>
<dbReference type="Pfam" id="PF02311">
    <property type="entry name" value="AraC_binding"/>
    <property type="match status" value="1"/>
</dbReference>
<dbReference type="STRING" id="1519643.SAMN06295933_1435"/>
<evidence type="ECO:0000313" key="7">
    <source>
        <dbReference type="Proteomes" id="UP000192906"/>
    </source>
</evidence>
<dbReference type="InterPro" id="IPR018062">
    <property type="entry name" value="HTH_AraC-typ_CS"/>
</dbReference>
<evidence type="ECO:0000259" key="5">
    <source>
        <dbReference type="PROSITE" id="PS01124"/>
    </source>
</evidence>
<evidence type="ECO:0000256" key="4">
    <source>
        <dbReference type="ARBA" id="ARBA00023163"/>
    </source>
</evidence>
<protein>
    <submittedName>
        <fullName evidence="6">Transcriptional regulator, AraC family</fullName>
    </submittedName>
</protein>
<dbReference type="InterPro" id="IPR003313">
    <property type="entry name" value="AraC-bd"/>
</dbReference>
<keyword evidence="4" id="KW-0804">Transcription</keyword>
<dbReference type="InterPro" id="IPR037923">
    <property type="entry name" value="HTH-like"/>
</dbReference>
<dbReference type="OrthoDB" id="112032at2"/>
<dbReference type="Gene3D" id="1.10.10.60">
    <property type="entry name" value="Homeodomain-like"/>
    <property type="match status" value="2"/>
</dbReference>
<dbReference type="Proteomes" id="UP000192906">
    <property type="component" value="Unassembled WGS sequence"/>
</dbReference>
<dbReference type="SUPFAM" id="SSF51215">
    <property type="entry name" value="Regulatory protein AraC"/>
    <property type="match status" value="1"/>
</dbReference>
<evidence type="ECO:0000256" key="2">
    <source>
        <dbReference type="ARBA" id="ARBA00023125"/>
    </source>
</evidence>
<dbReference type="PROSITE" id="PS00041">
    <property type="entry name" value="HTH_ARAC_FAMILY_1"/>
    <property type="match status" value="1"/>
</dbReference>
<proteinExistence type="predicted"/>
<feature type="domain" description="HTH araC/xylS-type" evidence="5">
    <location>
        <begin position="174"/>
        <end position="271"/>
    </location>
</feature>
<dbReference type="SUPFAM" id="SSF46689">
    <property type="entry name" value="Homeodomain-like"/>
    <property type="match status" value="2"/>
</dbReference>
<dbReference type="PANTHER" id="PTHR46796:SF2">
    <property type="entry name" value="TRANSCRIPTIONAL REGULATORY PROTEIN"/>
    <property type="match status" value="1"/>
</dbReference>
<organism evidence="6 7">
    <name type="scientific">Desulfovibrio gilichinskyi</name>
    <dbReference type="NCBI Taxonomy" id="1519643"/>
    <lineage>
        <taxon>Bacteria</taxon>
        <taxon>Pseudomonadati</taxon>
        <taxon>Thermodesulfobacteriota</taxon>
        <taxon>Desulfovibrionia</taxon>
        <taxon>Desulfovibrionales</taxon>
        <taxon>Desulfovibrionaceae</taxon>
        <taxon>Desulfovibrio</taxon>
    </lineage>
</organism>
<gene>
    <name evidence="6" type="ORF">SAMN06295933_1435</name>
</gene>
<dbReference type="GO" id="GO:0043565">
    <property type="term" value="F:sequence-specific DNA binding"/>
    <property type="evidence" value="ECO:0007669"/>
    <property type="project" value="InterPro"/>
</dbReference>
<dbReference type="Pfam" id="PF12833">
    <property type="entry name" value="HTH_18"/>
    <property type="match status" value="1"/>
</dbReference>
<reference evidence="7" key="1">
    <citation type="submission" date="2017-04" db="EMBL/GenBank/DDBJ databases">
        <authorList>
            <person name="Varghese N."/>
            <person name="Submissions S."/>
        </authorList>
    </citation>
    <scope>NUCLEOTIDE SEQUENCE [LARGE SCALE GENOMIC DNA]</scope>
    <source>
        <strain evidence="7">K3S</strain>
    </source>
</reference>
<dbReference type="PANTHER" id="PTHR46796">
    <property type="entry name" value="HTH-TYPE TRANSCRIPTIONAL ACTIVATOR RHAS-RELATED"/>
    <property type="match status" value="1"/>
</dbReference>
<keyword evidence="2" id="KW-0238">DNA-binding</keyword>
<sequence>MKDVANYWIDNDLDGLECLTATYYSHRFAPHAHEEFVIGVIQSGAQRVRFRGGHEIMPENTTCVINPEELHTGHAATEAGWSYRVIYPSPAVLSEVAEQICGHSMDMPYFERVVYQDEFVTGLFLNLHEALNSKLATPLAKQSLLNNALAHFILRYGAKRPSLSRNKKNKSGISNAREYLDAYYSNPIKLDELADIACMSQFHFVRSFSTQTGIPPHVYQLCCRIKSAKKLLCSGMPLAEIAAETGFVDQSHLTNRFKAVVGVTPGMFRKLSKNLQYFPQY</sequence>
<dbReference type="RefSeq" id="WP_085100419.1">
    <property type="nucleotide sequence ID" value="NZ_FWZU01000002.1"/>
</dbReference>
<dbReference type="PROSITE" id="PS01124">
    <property type="entry name" value="HTH_ARAC_FAMILY_2"/>
    <property type="match status" value="1"/>
</dbReference>
<name>A0A1X7CYN2_9BACT</name>
<keyword evidence="1" id="KW-0805">Transcription regulation</keyword>
<dbReference type="InterPro" id="IPR009057">
    <property type="entry name" value="Homeodomain-like_sf"/>
</dbReference>
<keyword evidence="7" id="KW-1185">Reference proteome</keyword>
<dbReference type="AlphaFoldDB" id="A0A1X7CYN2"/>
<evidence type="ECO:0000256" key="1">
    <source>
        <dbReference type="ARBA" id="ARBA00023015"/>
    </source>
</evidence>
<dbReference type="EMBL" id="FWZU01000002">
    <property type="protein sequence ID" value="SMF05447.1"/>
    <property type="molecule type" value="Genomic_DNA"/>
</dbReference>
<dbReference type="GO" id="GO:0003700">
    <property type="term" value="F:DNA-binding transcription factor activity"/>
    <property type="evidence" value="ECO:0007669"/>
    <property type="project" value="InterPro"/>
</dbReference>